<dbReference type="Gene3D" id="1.10.340.30">
    <property type="entry name" value="Hypothetical protein, domain 2"/>
    <property type="match status" value="1"/>
</dbReference>
<evidence type="ECO:0000313" key="5">
    <source>
        <dbReference type="EMBL" id="KAK3362072.1"/>
    </source>
</evidence>
<dbReference type="PANTHER" id="PTHR15074:SF0">
    <property type="entry name" value="METHYL-CPG-BINDING DOMAIN PROTEIN 4-LIKE PROTEIN"/>
    <property type="match status" value="1"/>
</dbReference>
<dbReference type="EMBL" id="JAULSN010000010">
    <property type="protein sequence ID" value="KAK3362072.1"/>
    <property type="molecule type" value="Genomic_DNA"/>
</dbReference>
<evidence type="ECO:0000256" key="1">
    <source>
        <dbReference type="ARBA" id="ARBA00004123"/>
    </source>
</evidence>
<dbReference type="InterPro" id="IPR045138">
    <property type="entry name" value="MeCP2/MBD4"/>
</dbReference>
<evidence type="ECO:0000259" key="4">
    <source>
        <dbReference type="Pfam" id="PF00730"/>
    </source>
</evidence>
<evidence type="ECO:0000256" key="2">
    <source>
        <dbReference type="ARBA" id="ARBA00023242"/>
    </source>
</evidence>
<comment type="caution">
    <text evidence="5">The sequence shown here is derived from an EMBL/GenBank/DDBJ whole genome shotgun (WGS) entry which is preliminary data.</text>
</comment>
<dbReference type="GO" id="GO:0006285">
    <property type="term" value="P:base-excision repair, AP site formation"/>
    <property type="evidence" value="ECO:0007669"/>
    <property type="project" value="UniProtKB-ARBA"/>
</dbReference>
<reference evidence="5" key="2">
    <citation type="submission" date="2023-06" db="EMBL/GenBank/DDBJ databases">
        <authorList>
            <consortium name="Lawrence Berkeley National Laboratory"/>
            <person name="Haridas S."/>
            <person name="Hensen N."/>
            <person name="Bonometti L."/>
            <person name="Westerberg I."/>
            <person name="Brannstrom I.O."/>
            <person name="Guillou S."/>
            <person name="Cros-Aarteil S."/>
            <person name="Calhoun S."/>
            <person name="Kuo A."/>
            <person name="Mondo S."/>
            <person name="Pangilinan J."/>
            <person name="Riley R."/>
            <person name="Labutti K."/>
            <person name="Andreopoulos B."/>
            <person name="Lipzen A."/>
            <person name="Chen C."/>
            <person name="Yanf M."/>
            <person name="Daum C."/>
            <person name="Ng V."/>
            <person name="Clum A."/>
            <person name="Steindorff A."/>
            <person name="Ohm R."/>
            <person name="Martin F."/>
            <person name="Silar P."/>
            <person name="Natvig D."/>
            <person name="Lalanne C."/>
            <person name="Gautier V."/>
            <person name="Ament-Velasquez S.L."/>
            <person name="Kruys A."/>
            <person name="Hutchinson M.I."/>
            <person name="Powell A.J."/>
            <person name="Barry K."/>
            <person name="Miller A.N."/>
            <person name="Grigoriev I.V."/>
            <person name="Debuchy R."/>
            <person name="Gladieux P."/>
            <person name="Thoren M.H."/>
            <person name="Johannesson H."/>
        </authorList>
    </citation>
    <scope>NUCLEOTIDE SEQUENCE</scope>
    <source>
        <strain evidence="5">CBS 958.72</strain>
    </source>
</reference>
<dbReference type="GO" id="GO:0005634">
    <property type="term" value="C:nucleus"/>
    <property type="evidence" value="ECO:0007669"/>
    <property type="project" value="UniProtKB-SubCell"/>
</dbReference>
<sequence>MLGIVTSELDSGLSPEQKMYAHDDKLLAVSETYEPAIEGRKRIEPAINPKRAVKSPFFSSTTHPTVTGPAVVPGTVTPSPSSAKKKARPPRGAVSSLPIPPLSASRFGLIQEELADDPFRLLVAVTFLIRTAGKVAIPVFYELMGRFPGPAALAAADPAEIISLIRPLGLSAIRCAAIQKYARTWLSRPPIRDKRYSVKNYPLPGDGRHVRAGEEFGPEGTTGAAVGGCPSAGILLPPDEVADAVADARQRALGCAWEIGHLTQGPYTLDSWRIFCRDVLLGRATHWTGKGSADPTFQPEWMRVLPKDKELRAWLRWMWLREGWEWDPLTGERQPLREELREAVDGGRVGYDDHGSLIILDQQLGDLG</sequence>
<dbReference type="InterPro" id="IPR011257">
    <property type="entry name" value="DNA_glycosylase"/>
</dbReference>
<dbReference type="Pfam" id="PF00730">
    <property type="entry name" value="HhH-GPD"/>
    <property type="match status" value="1"/>
</dbReference>
<proteinExistence type="predicted"/>
<dbReference type="AlphaFoldDB" id="A0AAE0JV32"/>
<keyword evidence="2" id="KW-0539">Nucleus</keyword>
<evidence type="ECO:0000256" key="3">
    <source>
        <dbReference type="SAM" id="MobiDB-lite"/>
    </source>
</evidence>
<evidence type="ECO:0000313" key="6">
    <source>
        <dbReference type="Proteomes" id="UP001287356"/>
    </source>
</evidence>
<dbReference type="SUPFAM" id="SSF48150">
    <property type="entry name" value="DNA-glycosylase"/>
    <property type="match status" value="1"/>
</dbReference>
<protein>
    <submittedName>
        <fullName evidence="5">DNA glycosylase</fullName>
    </submittedName>
</protein>
<keyword evidence="6" id="KW-1185">Reference proteome</keyword>
<dbReference type="PANTHER" id="PTHR15074">
    <property type="entry name" value="METHYL-CPG-BINDING PROTEIN"/>
    <property type="match status" value="1"/>
</dbReference>
<gene>
    <name evidence="5" type="ORF">B0T24DRAFT_640969</name>
</gene>
<feature type="region of interest" description="Disordered" evidence="3">
    <location>
        <begin position="58"/>
        <end position="97"/>
    </location>
</feature>
<name>A0AAE0JV32_9PEZI</name>
<dbReference type="InterPro" id="IPR003265">
    <property type="entry name" value="HhH-GPD_domain"/>
</dbReference>
<feature type="compositionally biased region" description="Low complexity" evidence="3">
    <location>
        <begin position="64"/>
        <end position="82"/>
    </location>
</feature>
<accession>A0AAE0JV32</accession>
<organism evidence="5 6">
    <name type="scientific">Lasiosphaeria ovina</name>
    <dbReference type="NCBI Taxonomy" id="92902"/>
    <lineage>
        <taxon>Eukaryota</taxon>
        <taxon>Fungi</taxon>
        <taxon>Dikarya</taxon>
        <taxon>Ascomycota</taxon>
        <taxon>Pezizomycotina</taxon>
        <taxon>Sordariomycetes</taxon>
        <taxon>Sordariomycetidae</taxon>
        <taxon>Sordariales</taxon>
        <taxon>Lasiosphaeriaceae</taxon>
        <taxon>Lasiosphaeria</taxon>
    </lineage>
</organism>
<dbReference type="Proteomes" id="UP001287356">
    <property type="component" value="Unassembled WGS sequence"/>
</dbReference>
<comment type="subcellular location">
    <subcellularLocation>
        <location evidence="1">Nucleus</location>
    </subcellularLocation>
</comment>
<reference evidence="5" key="1">
    <citation type="journal article" date="2023" name="Mol. Phylogenet. Evol.">
        <title>Genome-scale phylogeny and comparative genomics of the fungal order Sordariales.</title>
        <authorList>
            <person name="Hensen N."/>
            <person name="Bonometti L."/>
            <person name="Westerberg I."/>
            <person name="Brannstrom I.O."/>
            <person name="Guillou S."/>
            <person name="Cros-Aarteil S."/>
            <person name="Calhoun S."/>
            <person name="Haridas S."/>
            <person name="Kuo A."/>
            <person name="Mondo S."/>
            <person name="Pangilinan J."/>
            <person name="Riley R."/>
            <person name="LaButti K."/>
            <person name="Andreopoulos B."/>
            <person name="Lipzen A."/>
            <person name="Chen C."/>
            <person name="Yan M."/>
            <person name="Daum C."/>
            <person name="Ng V."/>
            <person name="Clum A."/>
            <person name="Steindorff A."/>
            <person name="Ohm R.A."/>
            <person name="Martin F."/>
            <person name="Silar P."/>
            <person name="Natvig D.O."/>
            <person name="Lalanne C."/>
            <person name="Gautier V."/>
            <person name="Ament-Velasquez S.L."/>
            <person name="Kruys A."/>
            <person name="Hutchinson M.I."/>
            <person name="Powell A.J."/>
            <person name="Barry K."/>
            <person name="Miller A.N."/>
            <person name="Grigoriev I.V."/>
            <person name="Debuchy R."/>
            <person name="Gladieux P."/>
            <person name="Hiltunen Thoren M."/>
            <person name="Johannesson H."/>
        </authorList>
    </citation>
    <scope>NUCLEOTIDE SEQUENCE</scope>
    <source>
        <strain evidence="5">CBS 958.72</strain>
    </source>
</reference>
<dbReference type="GO" id="GO:0003824">
    <property type="term" value="F:catalytic activity"/>
    <property type="evidence" value="ECO:0007669"/>
    <property type="project" value="InterPro"/>
</dbReference>
<dbReference type="GO" id="GO:0003677">
    <property type="term" value="F:DNA binding"/>
    <property type="evidence" value="ECO:0007669"/>
    <property type="project" value="InterPro"/>
</dbReference>
<feature type="domain" description="HhH-GPD" evidence="4">
    <location>
        <begin position="131"/>
        <end position="211"/>
    </location>
</feature>